<evidence type="ECO:0008006" key="8">
    <source>
        <dbReference type="Google" id="ProtNLM"/>
    </source>
</evidence>
<evidence type="ECO:0000256" key="1">
    <source>
        <dbReference type="ARBA" id="ARBA00022729"/>
    </source>
</evidence>
<keyword evidence="1" id="KW-0732">Signal</keyword>
<evidence type="ECO:0000256" key="5">
    <source>
        <dbReference type="ARBA" id="ARBA00023180"/>
    </source>
</evidence>
<dbReference type="RefSeq" id="WP_202768176.1">
    <property type="nucleotide sequence ID" value="NZ_JAESWA010000023.1"/>
</dbReference>
<dbReference type="InterPro" id="IPR047794">
    <property type="entry name" value="C45_proenzyme-like"/>
</dbReference>
<dbReference type="InterPro" id="IPR047803">
    <property type="entry name" value="DCD1A/B-like"/>
</dbReference>
<comment type="caution">
    <text evidence="6">The sequence shown here is derived from an EMBL/GenBank/DDBJ whole genome shotgun (WGS) entry which is preliminary data.</text>
</comment>
<keyword evidence="4" id="KW-0443">Lipid metabolism</keyword>
<dbReference type="Gene3D" id="3.60.60.30">
    <property type="match status" value="1"/>
</dbReference>
<dbReference type="PANTHER" id="PTHR35190:SF2">
    <property type="entry name" value="PROTEIN DCD1B"/>
    <property type="match status" value="1"/>
</dbReference>
<dbReference type="GO" id="GO:0004620">
    <property type="term" value="F:phospholipase activity"/>
    <property type="evidence" value="ECO:0007669"/>
    <property type="project" value="InterPro"/>
</dbReference>
<dbReference type="AlphaFoldDB" id="A0A937K5A3"/>
<reference evidence="6" key="1">
    <citation type="submission" date="2021-01" db="EMBL/GenBank/DDBJ databases">
        <title>Genome public.</title>
        <authorList>
            <person name="Liu C."/>
            <person name="Sun Q."/>
        </authorList>
    </citation>
    <scope>NUCLEOTIDE SEQUENCE</scope>
    <source>
        <strain evidence="6">YIM B02565</strain>
    </source>
</reference>
<dbReference type="Pfam" id="PF04916">
    <property type="entry name" value="Phospholip_B"/>
    <property type="match status" value="1"/>
</dbReference>
<proteinExistence type="predicted"/>
<dbReference type="Proteomes" id="UP000623681">
    <property type="component" value="Unassembled WGS sequence"/>
</dbReference>
<evidence type="ECO:0000313" key="6">
    <source>
        <dbReference type="EMBL" id="MBL4932789.1"/>
    </source>
</evidence>
<evidence type="ECO:0000256" key="2">
    <source>
        <dbReference type="ARBA" id="ARBA00022801"/>
    </source>
</evidence>
<keyword evidence="7" id="KW-1185">Reference proteome</keyword>
<keyword evidence="2" id="KW-0378">Hydrolase</keyword>
<dbReference type="PANTHER" id="PTHR35190">
    <property type="entry name" value="PROTEIN DCD1B"/>
    <property type="match status" value="1"/>
</dbReference>
<keyword evidence="5" id="KW-0325">Glycoprotein</keyword>
<evidence type="ECO:0000256" key="3">
    <source>
        <dbReference type="ARBA" id="ARBA00022963"/>
    </source>
</evidence>
<protein>
    <recommendedName>
        <fullName evidence="8">Phospholipase B</fullName>
    </recommendedName>
</protein>
<evidence type="ECO:0000256" key="4">
    <source>
        <dbReference type="ARBA" id="ARBA00023098"/>
    </source>
</evidence>
<evidence type="ECO:0000313" key="7">
    <source>
        <dbReference type="Proteomes" id="UP000623681"/>
    </source>
</evidence>
<dbReference type="NCBIfam" id="NF040521">
    <property type="entry name" value="C45_proenzyme"/>
    <property type="match status" value="1"/>
</dbReference>
<organism evidence="6 7">
    <name type="scientific">Clostridium paridis</name>
    <dbReference type="NCBI Taxonomy" id="2803863"/>
    <lineage>
        <taxon>Bacteria</taxon>
        <taxon>Bacillati</taxon>
        <taxon>Bacillota</taxon>
        <taxon>Clostridia</taxon>
        <taxon>Eubacteriales</taxon>
        <taxon>Clostridiaceae</taxon>
        <taxon>Clostridium</taxon>
    </lineage>
</organism>
<keyword evidence="3" id="KW-0442">Lipid degradation</keyword>
<sequence length="450" mass="51515">MDISNKNYYGKGYKYEKNGWIYVHIEGEAYKRGLQHGFLLANEIEEIIDNLKFLTYWNTGKEWSFFVDQAEKQFTHKVDEEFLDEIKGIADGARKVGVKVTWQEILTWNGYGELIGFWWSNNSDGEVKSNIGRNNGGCSAFIATGTATKDGKILLAHNTWESYETGQYLNVIMDVLPEYGNRFLMQTAPGYIDSFSDFFVTASGILGADTSISGFKKYNSEGVPQFVRIRKAIQYSDEINEFIDIMKENSNGGYTSMWLLGDIRSNKITRFEQGLDYSSVKTLEDGYFIGFNAPEDPRIRNLEVENSAYTDIRDHQGARRVRLTQLIERYYGELDIEFGKAILADHYDVYLSRRNPSSRTVDGHYELDDQRYPSVAGTLPPFSPQGALDGKVIDSDLAESMSFLAKWGGSSDIPFITDEYFSKHPQWNYLKGHLKDRPSMPWCMCKVRKE</sequence>
<accession>A0A937K5A3</accession>
<gene>
    <name evidence="6" type="ORF">JK634_13325</name>
</gene>
<name>A0A937K5A3_9CLOT</name>
<dbReference type="InterPro" id="IPR007000">
    <property type="entry name" value="PLipase_B-like"/>
</dbReference>
<dbReference type="EMBL" id="JAESWA010000023">
    <property type="protein sequence ID" value="MBL4932789.1"/>
    <property type="molecule type" value="Genomic_DNA"/>
</dbReference>
<dbReference type="GO" id="GO:0016042">
    <property type="term" value="P:lipid catabolic process"/>
    <property type="evidence" value="ECO:0007669"/>
    <property type="project" value="UniProtKB-KW"/>
</dbReference>